<organism evidence="1 2">
    <name type="scientific">Zygosaccharomyces mellis</name>
    <dbReference type="NCBI Taxonomy" id="42258"/>
    <lineage>
        <taxon>Eukaryota</taxon>
        <taxon>Fungi</taxon>
        <taxon>Dikarya</taxon>
        <taxon>Ascomycota</taxon>
        <taxon>Saccharomycotina</taxon>
        <taxon>Saccharomycetes</taxon>
        <taxon>Saccharomycetales</taxon>
        <taxon>Saccharomycetaceae</taxon>
        <taxon>Zygosaccharomyces</taxon>
    </lineage>
</organism>
<sequence>MHKDKTQYILMNDLKYLSDELKFQKDFELPVSEYWLDPFGDFPSGKVLGHQNLNNDNLHLLCFNNGVYVFDLNHLIYYQKVSASSGFMAYLYLEDYQGINGERFPVHVFFKNDGVILAYKIDIPTLEFFPICISEQNDFSALNRHSIAVSSKSGIFVSQIGNTIYKWSYYDLKVPLGVFIPLQGSQLNYSTFMKDDSIFFSAYKSIFNGDMVVEFSQYYPRAKSFKPVKRVILGNSDFNNFLMKQINDQLILCVTASKTWNFTSDLKVSHRKNKGLPNNVQFFSLNFIRTVNVLRLHAPCDVFETANLGDPIGRTPINWRLKKVHSISSYSTSVVDFSYEIREDLHVIIYARGLVMLVNSSTLQSLVLDCDYENKSYFSGQIAANQGSDLDTLLLCGASGDRYGFFEKRHLVYPPCKQIYPFLIRLNHTPVTNLWPTENGIFYESQGTIYNSSSNSDKGQDGILVLKNGEVLKDENNTIVFIELASSSWGNDEKNVSSFVSWEENAEFVTVIYKDGTLELLKYNIGSISQQVLQIQLGNWIEEATVISTCYDYRKKTFHVAAFIDYCRIFYCDNRNTSFEIPIEQNFQVAGLQIIDDYVDYRFSDRLISNVLIVVTSFDGQIRIYSALTGKVILEIKSPKHSEFQMVKCLHFIIFYNVFEVILFRTCDLVYGNLPLPEIPYKITHLNNNQICMLDKYWNLQFLEILGTVENPSVIHNPEYRSQFHKFDEYLPLQMSLMSGYDNLVAIALKNYSSSLGLKLVLFDHIYMKTIKYHEIGVIACNVLLISYFDHLLLSYYEHDHSIVQIFDFNLKLIKTMYIPHRITSLYLPKSIVRSIDSELETDVKNKAISGLPHNIIEKLHRYFEDPRNSTYKMVYETVKRPRFITWHCGKADEYRATDADILIDFVESRKEPTVIDPANYKLYLTFNNHISIDKFERLIPYEVLGVTPINEFIYNVQNGVSRSTYVRPLFLITCSHNAIYILCAKYKEPRNEWKRNQ</sequence>
<proteinExistence type="predicted"/>
<comment type="caution">
    <text evidence="1">The sequence shown here is derived from an EMBL/GenBank/DDBJ whole genome shotgun (WGS) entry which is preliminary data.</text>
</comment>
<dbReference type="AlphaFoldDB" id="A0A4C2E9Z6"/>
<protein>
    <submittedName>
        <fullName evidence="1">Uncharacterized protein</fullName>
    </submittedName>
</protein>
<evidence type="ECO:0000313" key="1">
    <source>
        <dbReference type="EMBL" id="GCF00634.1"/>
    </source>
</evidence>
<evidence type="ECO:0000313" key="2">
    <source>
        <dbReference type="Proteomes" id="UP000301737"/>
    </source>
</evidence>
<dbReference type="Proteomes" id="UP000301737">
    <property type="component" value="Unassembled WGS sequence"/>
</dbReference>
<reference evidence="1 2" key="1">
    <citation type="submission" date="2019-01" db="EMBL/GenBank/DDBJ databases">
        <title>Draft Genome Sequencing of Zygosaccharomyces mellis Ca-7.</title>
        <authorList>
            <person name="Shiwa Y."/>
            <person name="Kanesaki Y."/>
            <person name="Ishige T."/>
            <person name="Mura K."/>
            <person name="Hori T."/>
            <person name="Tamura T."/>
        </authorList>
    </citation>
    <scope>NUCLEOTIDE SEQUENCE [LARGE SCALE GENOMIC DNA]</scope>
    <source>
        <strain evidence="1 2">Ca-7</strain>
    </source>
</reference>
<keyword evidence="2" id="KW-1185">Reference proteome</keyword>
<dbReference type="EMBL" id="BIMX01000020">
    <property type="protein sequence ID" value="GCF00634.1"/>
    <property type="molecule type" value="Genomic_DNA"/>
</dbReference>
<accession>A0A4C2E9Z6</accession>
<gene>
    <name evidence="1" type="ORF">ZYGM_001753</name>
</gene>
<dbReference type="OrthoDB" id="4038967at2759"/>
<name>A0A4C2E9Z6_9SACH</name>